<gene>
    <name evidence="8" type="ORF">I2H31_02375</name>
</gene>
<name>A0ABS0HZ03_9BACT</name>
<sequence length="106" mass="11852">MAGFFNSNVKQLRLVGLLEGISLLVLLGVAVPMKHLYGDPALVRALGPVHGLLFLLFVIKTLSVGVEQRWKFSETTWKVLLACFVPFGTFYIDQRILRRLPPEAAE</sequence>
<evidence type="ECO:0000313" key="8">
    <source>
        <dbReference type="EMBL" id="MBF9219938.1"/>
    </source>
</evidence>
<dbReference type="InterPro" id="IPR023845">
    <property type="entry name" value="DUF3817_TM"/>
</dbReference>
<evidence type="ECO:0000259" key="7">
    <source>
        <dbReference type="Pfam" id="PF12823"/>
    </source>
</evidence>
<protein>
    <submittedName>
        <fullName evidence="8">DUF3817 domain-containing protein</fullName>
    </submittedName>
</protein>
<comment type="subcellular location">
    <subcellularLocation>
        <location evidence="1">Cell membrane</location>
        <topology evidence="1">Multi-pass membrane protein</topology>
    </subcellularLocation>
</comment>
<keyword evidence="3 6" id="KW-0812">Transmembrane</keyword>
<keyword evidence="9" id="KW-1185">Reference proteome</keyword>
<dbReference type="PANTHER" id="PTHR40077">
    <property type="entry name" value="MEMBRANE PROTEIN-RELATED"/>
    <property type="match status" value="1"/>
</dbReference>
<feature type="transmembrane region" description="Helical" evidence="6">
    <location>
        <begin position="12"/>
        <end position="33"/>
    </location>
</feature>
<evidence type="ECO:0000256" key="1">
    <source>
        <dbReference type="ARBA" id="ARBA00004651"/>
    </source>
</evidence>
<evidence type="ECO:0000256" key="6">
    <source>
        <dbReference type="SAM" id="Phobius"/>
    </source>
</evidence>
<evidence type="ECO:0000256" key="4">
    <source>
        <dbReference type="ARBA" id="ARBA00022989"/>
    </source>
</evidence>
<keyword evidence="5 6" id="KW-0472">Membrane</keyword>
<evidence type="ECO:0000256" key="3">
    <source>
        <dbReference type="ARBA" id="ARBA00022692"/>
    </source>
</evidence>
<keyword evidence="4 6" id="KW-1133">Transmembrane helix</keyword>
<dbReference type="EMBL" id="JADQDM010000001">
    <property type="protein sequence ID" value="MBF9219938.1"/>
    <property type="molecule type" value="Genomic_DNA"/>
</dbReference>
<dbReference type="NCBIfam" id="TIGR03954">
    <property type="entry name" value="integ_memb_HG"/>
    <property type="match status" value="1"/>
</dbReference>
<dbReference type="RefSeq" id="WP_196291395.1">
    <property type="nucleotide sequence ID" value="NZ_JADQDM010000001.1"/>
</dbReference>
<evidence type="ECO:0000256" key="2">
    <source>
        <dbReference type="ARBA" id="ARBA00022475"/>
    </source>
</evidence>
<feature type="domain" description="DUF3817" evidence="7">
    <location>
        <begin position="10"/>
        <end position="97"/>
    </location>
</feature>
<comment type="caution">
    <text evidence="8">The sequence shown here is derived from an EMBL/GenBank/DDBJ whole genome shotgun (WGS) entry which is preliminary data.</text>
</comment>
<feature type="transmembrane region" description="Helical" evidence="6">
    <location>
        <begin position="45"/>
        <end position="63"/>
    </location>
</feature>
<accession>A0ABS0HZ03</accession>
<evidence type="ECO:0000313" key="9">
    <source>
        <dbReference type="Proteomes" id="UP000618931"/>
    </source>
</evidence>
<proteinExistence type="predicted"/>
<dbReference type="Proteomes" id="UP000618931">
    <property type="component" value="Unassembled WGS sequence"/>
</dbReference>
<organism evidence="8 9">
    <name type="scientific">Hymenobacter ruricola</name>
    <dbReference type="NCBI Taxonomy" id="2791023"/>
    <lineage>
        <taxon>Bacteria</taxon>
        <taxon>Pseudomonadati</taxon>
        <taxon>Bacteroidota</taxon>
        <taxon>Cytophagia</taxon>
        <taxon>Cytophagales</taxon>
        <taxon>Hymenobacteraceae</taxon>
        <taxon>Hymenobacter</taxon>
    </lineage>
</organism>
<dbReference type="Pfam" id="PF12823">
    <property type="entry name" value="DUF3817"/>
    <property type="match status" value="1"/>
</dbReference>
<dbReference type="PANTHER" id="PTHR40077:SF1">
    <property type="entry name" value="MEMBRANE PROTEIN"/>
    <property type="match status" value="1"/>
</dbReference>
<evidence type="ECO:0000256" key="5">
    <source>
        <dbReference type="ARBA" id="ARBA00023136"/>
    </source>
</evidence>
<keyword evidence="2" id="KW-1003">Cell membrane</keyword>
<reference evidence="8 9" key="1">
    <citation type="submission" date="2020-11" db="EMBL/GenBank/DDBJ databases">
        <authorList>
            <person name="Kim M.K."/>
        </authorList>
    </citation>
    <scope>NUCLEOTIDE SEQUENCE [LARGE SCALE GENOMIC DNA]</scope>
    <source>
        <strain evidence="8 9">BT662</strain>
    </source>
</reference>